<name>A0AAP0KTV1_9MAGN</name>
<gene>
    <name evidence="1" type="ORF">Scep_004303</name>
</gene>
<organism evidence="1 2">
    <name type="scientific">Stephania cephalantha</name>
    <dbReference type="NCBI Taxonomy" id="152367"/>
    <lineage>
        <taxon>Eukaryota</taxon>
        <taxon>Viridiplantae</taxon>
        <taxon>Streptophyta</taxon>
        <taxon>Embryophyta</taxon>
        <taxon>Tracheophyta</taxon>
        <taxon>Spermatophyta</taxon>
        <taxon>Magnoliopsida</taxon>
        <taxon>Ranunculales</taxon>
        <taxon>Menispermaceae</taxon>
        <taxon>Menispermoideae</taxon>
        <taxon>Cissampelideae</taxon>
        <taxon>Stephania</taxon>
    </lineage>
</organism>
<evidence type="ECO:0000313" key="2">
    <source>
        <dbReference type="Proteomes" id="UP001419268"/>
    </source>
</evidence>
<keyword evidence="2" id="KW-1185">Reference proteome</keyword>
<accession>A0AAP0KTV1</accession>
<protein>
    <submittedName>
        <fullName evidence="1">Uncharacterized protein</fullName>
    </submittedName>
</protein>
<proteinExistence type="predicted"/>
<evidence type="ECO:0000313" key="1">
    <source>
        <dbReference type="EMBL" id="KAK9157729.1"/>
    </source>
</evidence>
<reference evidence="1 2" key="1">
    <citation type="submission" date="2024-01" db="EMBL/GenBank/DDBJ databases">
        <title>Genome assemblies of Stephania.</title>
        <authorList>
            <person name="Yang L."/>
        </authorList>
    </citation>
    <scope>NUCLEOTIDE SEQUENCE [LARGE SCALE GENOMIC DNA]</scope>
    <source>
        <strain evidence="1">JXDWG</strain>
        <tissue evidence="1">Leaf</tissue>
    </source>
</reference>
<comment type="caution">
    <text evidence="1">The sequence shown here is derived from an EMBL/GenBank/DDBJ whole genome shotgun (WGS) entry which is preliminary data.</text>
</comment>
<sequence length="49" mass="5908">MNSWYCKKMKKKITLVIKQQKIEKKNSHVQSNNNEKILLKEFSTENLLK</sequence>
<dbReference type="Proteomes" id="UP001419268">
    <property type="component" value="Unassembled WGS sequence"/>
</dbReference>
<dbReference type="EMBL" id="JBBNAG010000002">
    <property type="protein sequence ID" value="KAK9157729.1"/>
    <property type="molecule type" value="Genomic_DNA"/>
</dbReference>
<dbReference type="AlphaFoldDB" id="A0AAP0KTV1"/>